<dbReference type="PANTHER" id="PTHR30001">
    <property type="entry name" value="RIBONUCLEASE"/>
    <property type="match status" value="1"/>
</dbReference>
<keyword evidence="10" id="KW-0472">Membrane</keyword>
<feature type="non-terminal residue" evidence="12">
    <location>
        <position position="396"/>
    </location>
</feature>
<dbReference type="GO" id="GO:0006364">
    <property type="term" value="P:rRNA processing"/>
    <property type="evidence" value="ECO:0007669"/>
    <property type="project" value="TreeGrafter"/>
</dbReference>
<dbReference type="Pfam" id="PF00575">
    <property type="entry name" value="S1"/>
    <property type="match status" value="1"/>
</dbReference>
<dbReference type="SUPFAM" id="SSF50249">
    <property type="entry name" value="Nucleic acid-binding proteins"/>
    <property type="match status" value="1"/>
</dbReference>
<dbReference type="EMBL" id="DROD01000082">
    <property type="protein sequence ID" value="HHJ51769.1"/>
    <property type="molecule type" value="Genomic_DNA"/>
</dbReference>
<reference evidence="12" key="1">
    <citation type="journal article" date="2020" name="mSystems">
        <title>Genome- and Community-Level Interaction Insights into Carbon Utilization and Element Cycling Functions of Hydrothermarchaeota in Hydrothermal Sediment.</title>
        <authorList>
            <person name="Zhou Z."/>
            <person name="Liu Y."/>
            <person name="Xu W."/>
            <person name="Pan J."/>
            <person name="Luo Z.H."/>
            <person name="Li M."/>
        </authorList>
    </citation>
    <scope>NUCLEOTIDE SEQUENCE [LARGE SCALE GENOMIC DNA]</scope>
    <source>
        <strain evidence="12">HyVt-527</strain>
    </source>
</reference>
<proteinExistence type="predicted"/>
<keyword evidence="3" id="KW-0997">Cell inner membrane</keyword>
<evidence type="ECO:0000256" key="5">
    <source>
        <dbReference type="ARBA" id="ARBA00022723"/>
    </source>
</evidence>
<keyword evidence="4" id="KW-0540">Nuclease</keyword>
<protein>
    <submittedName>
        <fullName evidence="12">Rne/Rng family ribonuclease</fullName>
    </submittedName>
</protein>
<organism evidence="12">
    <name type="scientific">Caldithrix abyssi</name>
    <dbReference type="NCBI Taxonomy" id="187145"/>
    <lineage>
        <taxon>Bacteria</taxon>
        <taxon>Pseudomonadati</taxon>
        <taxon>Calditrichota</taxon>
        <taxon>Calditrichia</taxon>
        <taxon>Calditrichales</taxon>
        <taxon>Calditrichaceae</taxon>
        <taxon>Caldithrix</taxon>
    </lineage>
</organism>
<dbReference type="PANTHER" id="PTHR30001:SF1">
    <property type="entry name" value="RIBONUCLEASE E_G-LIKE PROTEIN, CHLOROPLASTIC"/>
    <property type="match status" value="1"/>
</dbReference>
<dbReference type="Gene3D" id="2.40.50.140">
    <property type="entry name" value="Nucleic acid-binding proteins"/>
    <property type="match status" value="1"/>
</dbReference>
<dbReference type="GO" id="GO:0004519">
    <property type="term" value="F:endonuclease activity"/>
    <property type="evidence" value="ECO:0007669"/>
    <property type="project" value="UniProtKB-KW"/>
</dbReference>
<evidence type="ECO:0000256" key="10">
    <source>
        <dbReference type="ARBA" id="ARBA00023136"/>
    </source>
</evidence>
<feature type="domain" description="S1 motif" evidence="11">
    <location>
        <begin position="39"/>
        <end position="138"/>
    </location>
</feature>
<keyword evidence="8" id="KW-0460">Magnesium</keyword>
<keyword evidence="6" id="KW-0255">Endonuclease</keyword>
<evidence type="ECO:0000256" key="7">
    <source>
        <dbReference type="ARBA" id="ARBA00022801"/>
    </source>
</evidence>
<dbReference type="GO" id="GO:0016787">
    <property type="term" value="F:hydrolase activity"/>
    <property type="evidence" value="ECO:0007669"/>
    <property type="project" value="UniProtKB-KW"/>
</dbReference>
<evidence type="ECO:0000256" key="9">
    <source>
        <dbReference type="ARBA" id="ARBA00022884"/>
    </source>
</evidence>
<evidence type="ECO:0000313" key="12">
    <source>
        <dbReference type="EMBL" id="HHJ51769.1"/>
    </source>
</evidence>
<sequence length="396" mass="46087">MTKEIVINATNEETRIAILEDSKLVELFVERPEYERMVGDIYKGRVSRVLPGMQAAFIDIGHEQNAFLHFSDVSASYQDYFIDYEEEEGHNHTSKRYQEEFEVAKSLKKGQDILVQIIKEPISTKGCRVTTEIALPGRFVVLMPNKRHFGVSRKIQDYKEKKRLKEIARQIVPEHFGVIIRTVAEGKDEKILKKDLNKLMETWRKIEKRIKNDKAPSLVYKDMAMASSIIRDLFTADVDRVVVDSRKLMREIVSYVKYVAPHLKHKIVYYKGKRPIFDEYNIEKEIENMGQSKVWMKNGGYIIIEPTEALVSIDVNSGKFIGKRDHETNSLKINMEAAREIARQARLRDLGGLIVIDFIDVHEPENKRKIHNELKKEFAKDRSITKIEEMSRFGLI</sequence>
<evidence type="ECO:0000256" key="8">
    <source>
        <dbReference type="ARBA" id="ARBA00022842"/>
    </source>
</evidence>
<dbReference type="PROSITE" id="PS50126">
    <property type="entry name" value="S1"/>
    <property type="match status" value="1"/>
</dbReference>
<dbReference type="GO" id="GO:0005737">
    <property type="term" value="C:cytoplasm"/>
    <property type="evidence" value="ECO:0007669"/>
    <property type="project" value="TreeGrafter"/>
</dbReference>
<dbReference type="InterPro" id="IPR012340">
    <property type="entry name" value="NA-bd_OB-fold"/>
</dbReference>
<dbReference type="GO" id="GO:0046872">
    <property type="term" value="F:metal ion binding"/>
    <property type="evidence" value="ECO:0007669"/>
    <property type="project" value="UniProtKB-KW"/>
</dbReference>
<keyword evidence="9" id="KW-0694">RNA-binding</keyword>
<dbReference type="InterPro" id="IPR003029">
    <property type="entry name" value="S1_domain"/>
</dbReference>
<name>A0A7V5PME3_CALAY</name>
<evidence type="ECO:0000256" key="1">
    <source>
        <dbReference type="ARBA" id="ARBA00001946"/>
    </source>
</evidence>
<dbReference type="AlphaFoldDB" id="A0A7V5PME3"/>
<evidence type="ECO:0000256" key="3">
    <source>
        <dbReference type="ARBA" id="ARBA00022519"/>
    </source>
</evidence>
<dbReference type="InterPro" id="IPR004659">
    <property type="entry name" value="RNase_E/G"/>
</dbReference>
<dbReference type="CDD" id="cd04453">
    <property type="entry name" value="S1_RNase_E"/>
    <property type="match status" value="1"/>
</dbReference>
<evidence type="ECO:0000256" key="6">
    <source>
        <dbReference type="ARBA" id="ARBA00022759"/>
    </source>
</evidence>
<dbReference type="SMART" id="SM00316">
    <property type="entry name" value="S1"/>
    <property type="match status" value="1"/>
</dbReference>
<accession>A0A7V5PME3</accession>
<dbReference type="Pfam" id="PF10150">
    <property type="entry name" value="RNase_E_G"/>
    <property type="match status" value="1"/>
</dbReference>
<keyword evidence="5" id="KW-0479">Metal-binding</keyword>
<evidence type="ECO:0000256" key="4">
    <source>
        <dbReference type="ARBA" id="ARBA00022722"/>
    </source>
</evidence>
<dbReference type="GO" id="GO:0004540">
    <property type="term" value="F:RNA nuclease activity"/>
    <property type="evidence" value="ECO:0007669"/>
    <property type="project" value="InterPro"/>
</dbReference>
<evidence type="ECO:0000256" key="2">
    <source>
        <dbReference type="ARBA" id="ARBA00022475"/>
    </source>
</evidence>
<comment type="cofactor">
    <cofactor evidence="1">
        <name>Mg(2+)</name>
        <dbReference type="ChEBI" id="CHEBI:18420"/>
    </cofactor>
</comment>
<comment type="caution">
    <text evidence="12">The sequence shown here is derived from an EMBL/GenBank/DDBJ whole genome shotgun (WGS) entry which is preliminary data.</text>
</comment>
<gene>
    <name evidence="12" type="ORF">ENJ89_01125</name>
</gene>
<keyword evidence="7" id="KW-0378">Hydrolase</keyword>
<dbReference type="GO" id="GO:0003723">
    <property type="term" value="F:RNA binding"/>
    <property type="evidence" value="ECO:0007669"/>
    <property type="project" value="UniProtKB-KW"/>
</dbReference>
<dbReference type="InterPro" id="IPR019307">
    <property type="entry name" value="RNA-bd_AU-1/RNase_E/G"/>
</dbReference>
<dbReference type="NCBIfam" id="TIGR00757">
    <property type="entry name" value="RNaseEG"/>
    <property type="match status" value="1"/>
</dbReference>
<keyword evidence="2" id="KW-1003">Cell membrane</keyword>
<dbReference type="Proteomes" id="UP000886124">
    <property type="component" value="Unassembled WGS sequence"/>
</dbReference>
<evidence type="ECO:0000259" key="11">
    <source>
        <dbReference type="PROSITE" id="PS50126"/>
    </source>
</evidence>